<comment type="caution">
    <text evidence="2">The sequence shown here is derived from an EMBL/GenBank/DDBJ whole genome shotgun (WGS) entry which is preliminary data.</text>
</comment>
<proteinExistence type="predicted"/>
<dbReference type="Pfam" id="PF00795">
    <property type="entry name" value="CN_hydrolase"/>
    <property type="match status" value="1"/>
</dbReference>
<keyword evidence="3" id="KW-1185">Reference proteome</keyword>
<dbReference type="Gene3D" id="3.60.110.10">
    <property type="entry name" value="Carbon-nitrogen hydrolase"/>
    <property type="match status" value="1"/>
</dbReference>
<dbReference type="PANTHER" id="PTHR47799:SF1">
    <property type="entry name" value="OMEGA-AMIDASE YAFV"/>
    <property type="match status" value="1"/>
</dbReference>
<dbReference type="InterPro" id="IPR036526">
    <property type="entry name" value="C-N_Hydrolase_sf"/>
</dbReference>
<dbReference type="PROSITE" id="PS50263">
    <property type="entry name" value="CN_HYDROLASE"/>
    <property type="match status" value="1"/>
</dbReference>
<gene>
    <name evidence="2" type="ORF">HBN54_000184</name>
</gene>
<feature type="domain" description="CN hydrolase" evidence="1">
    <location>
        <begin position="4"/>
        <end position="237"/>
    </location>
</feature>
<dbReference type="RefSeq" id="WP_168671270.1">
    <property type="nucleotide sequence ID" value="NZ_JAAVTK010000001.1"/>
</dbReference>
<accession>A0ABX1HBN8</accession>
<sequence>MSDLTVSFIQTALHWHDAAANRAAFDQYLAQQTIPADIIVLPEMFTTGFSMEAATQAETMQGDTVAWMRQRAADHDAVVTGSVIIEEDGHFYNRLLWVRPDGSLSCYDKRHLFTLADEQHTYTPGQERLVEDWRGWRICPLVCYDLRFPVWSRNQPTAPYDLLLYVANWPAVRRTAWRTLLRARAIENVACALGVNRTGEDGKGHAYSGDSALIDAKGSYLAEAHDQNGIFTHTLKRAELDDFRSKFTALNDGDGFELIDVGAGSYPVGLAPARR</sequence>
<organism evidence="2 3">
    <name type="scientific">Hymenobacter artigasi</name>
    <dbReference type="NCBI Taxonomy" id="2719616"/>
    <lineage>
        <taxon>Bacteria</taxon>
        <taxon>Pseudomonadati</taxon>
        <taxon>Bacteroidota</taxon>
        <taxon>Cytophagia</taxon>
        <taxon>Cytophagales</taxon>
        <taxon>Hymenobacteraceae</taxon>
        <taxon>Hymenobacter</taxon>
    </lineage>
</organism>
<name>A0ABX1HBN8_9BACT</name>
<dbReference type="Proteomes" id="UP000717634">
    <property type="component" value="Unassembled WGS sequence"/>
</dbReference>
<evidence type="ECO:0000313" key="2">
    <source>
        <dbReference type="EMBL" id="NKI87605.1"/>
    </source>
</evidence>
<dbReference type="EMBL" id="JAAVTK010000001">
    <property type="protein sequence ID" value="NKI87605.1"/>
    <property type="molecule type" value="Genomic_DNA"/>
</dbReference>
<dbReference type="InterPro" id="IPR052737">
    <property type="entry name" value="Omega-amidase_YafV"/>
</dbReference>
<dbReference type="SUPFAM" id="SSF56317">
    <property type="entry name" value="Carbon-nitrogen hydrolase"/>
    <property type="match status" value="1"/>
</dbReference>
<dbReference type="InterPro" id="IPR003010">
    <property type="entry name" value="C-N_Hydrolase"/>
</dbReference>
<reference evidence="2 3" key="1">
    <citation type="submission" date="2020-03" db="EMBL/GenBank/DDBJ databases">
        <title>Genomic Encyclopedia of Type Strains, Phase IV (KMG-V): Genome sequencing to study the core and pangenomes of soil and plant-associated prokaryotes.</title>
        <authorList>
            <person name="Whitman W."/>
        </authorList>
    </citation>
    <scope>NUCLEOTIDE SEQUENCE [LARGE SCALE GENOMIC DNA]</scope>
    <source>
        <strain evidence="2 3">1B</strain>
    </source>
</reference>
<dbReference type="NCBIfam" id="NF007757">
    <property type="entry name" value="PRK10438.1"/>
    <property type="match status" value="1"/>
</dbReference>
<protein>
    <submittedName>
        <fullName evidence="2">Amidohydrolase</fullName>
    </submittedName>
</protein>
<evidence type="ECO:0000313" key="3">
    <source>
        <dbReference type="Proteomes" id="UP000717634"/>
    </source>
</evidence>
<evidence type="ECO:0000259" key="1">
    <source>
        <dbReference type="PROSITE" id="PS50263"/>
    </source>
</evidence>
<dbReference type="PANTHER" id="PTHR47799">
    <property type="entry name" value="OMEGA-AMIDASE YAFV"/>
    <property type="match status" value="1"/>
</dbReference>
<dbReference type="CDD" id="cd07575">
    <property type="entry name" value="Xc-1258_like"/>
    <property type="match status" value="1"/>
</dbReference>